<name>A0ABY4J5C6_9BACT</name>
<dbReference type="Proteomes" id="UP000829647">
    <property type="component" value="Chromosome"/>
</dbReference>
<dbReference type="PANTHER" id="PTHR30595:SF6">
    <property type="entry name" value="SCHLAFEN ALBA-2 DOMAIN-CONTAINING PROTEIN"/>
    <property type="match status" value="1"/>
</dbReference>
<dbReference type="InterPro" id="IPR007421">
    <property type="entry name" value="Schlafen_AlbA_2_dom"/>
</dbReference>
<dbReference type="RefSeq" id="WP_247974575.1">
    <property type="nucleotide sequence ID" value="NZ_CP095848.1"/>
</dbReference>
<proteinExistence type="predicted"/>
<organism evidence="2 3">
    <name type="scientific">Hymenobacter sublimis</name>
    <dbReference type="NCBI Taxonomy" id="2933777"/>
    <lineage>
        <taxon>Bacteria</taxon>
        <taxon>Pseudomonadati</taxon>
        <taxon>Bacteroidota</taxon>
        <taxon>Cytophagia</taxon>
        <taxon>Cytophagales</taxon>
        <taxon>Hymenobacteraceae</taxon>
        <taxon>Hymenobacter</taxon>
    </lineage>
</organism>
<dbReference type="Pfam" id="PF13749">
    <property type="entry name" value="HATPase_c_4"/>
    <property type="match status" value="1"/>
</dbReference>
<accession>A0ABY4J5C6</accession>
<reference evidence="2 3" key="1">
    <citation type="submission" date="2022-04" db="EMBL/GenBank/DDBJ databases">
        <title>Hymenobacter sp. isolated from the air.</title>
        <authorList>
            <person name="Won M."/>
            <person name="Lee C.-M."/>
            <person name="Woen H.-Y."/>
            <person name="Kwon S.-W."/>
        </authorList>
    </citation>
    <scope>NUCLEOTIDE SEQUENCE [LARGE SCALE GENOMIC DNA]</scope>
    <source>
        <strain evidence="3">5516 S-25</strain>
    </source>
</reference>
<evidence type="ECO:0000313" key="3">
    <source>
        <dbReference type="Proteomes" id="UP000829647"/>
    </source>
</evidence>
<dbReference type="Gene3D" id="3.30.950.30">
    <property type="entry name" value="Schlafen, AAA domain"/>
    <property type="match status" value="1"/>
</dbReference>
<evidence type="ECO:0000313" key="2">
    <source>
        <dbReference type="EMBL" id="UPL48036.1"/>
    </source>
</evidence>
<keyword evidence="3" id="KW-1185">Reference proteome</keyword>
<dbReference type="InterPro" id="IPR038461">
    <property type="entry name" value="Schlafen_AlbA_2_dom_sf"/>
</dbReference>
<dbReference type="InterPro" id="IPR038475">
    <property type="entry name" value="RecG_C_sf"/>
</dbReference>
<dbReference type="PANTHER" id="PTHR30595">
    <property type="entry name" value="GLPR-RELATED TRANSCRIPTIONAL REPRESSOR"/>
    <property type="match status" value="1"/>
</dbReference>
<sequence>MRDGSDQLDQLLQLHSENEVVEFKEAKNTFDFDKLGQYFSALSNEASLQGTEAAWLVFGVDDQKQVVGTSFRQDSGKLQSLYREIADQTGNRLTFRAIHEIFCEEKRVLLFEIPPAALGSPTSWKGHYYGRDGESLGPLNPDERRRLEWQGQTITPFERRFAFLNASVSHILSLLDWEGYYKLFNYPKPTNAQDVVARFVMDKIVIRENQVLHITNLGAVLFARDLRQFDQLEYKRLRIIFYDGTGRTGGKQEHTGHRGYALGFENALNWLNEKLPNREEIGSARRVHIATYPPKAIRELLANALIHQNFDTSGSAPMVEVFTNRIEVSNPGVPLINVLQFLNHLPVSRNEAIAATMHALDFCERRGSGIDRIVEECEKHLLPAPDFIRGDNFTQAILYAPRLLREMSARDKVRACYQHACLKLANGETMSNQSFRERMGIAEKNYPMASRIISDTLEAGLIKPYDPDNKSKKQARYVPVLN</sequence>
<evidence type="ECO:0000259" key="1">
    <source>
        <dbReference type="Pfam" id="PF04326"/>
    </source>
</evidence>
<dbReference type="EMBL" id="CP095848">
    <property type="protein sequence ID" value="UPL48036.1"/>
    <property type="molecule type" value="Genomic_DNA"/>
</dbReference>
<dbReference type="Gene3D" id="3.30.565.60">
    <property type="match status" value="1"/>
</dbReference>
<feature type="domain" description="Schlafen AlbA-2" evidence="1">
    <location>
        <begin position="17"/>
        <end position="136"/>
    </location>
</feature>
<gene>
    <name evidence="2" type="ORF">MWH26_12640</name>
</gene>
<dbReference type="Pfam" id="PF04326">
    <property type="entry name" value="SLFN_AlbA_2"/>
    <property type="match status" value="1"/>
</dbReference>
<protein>
    <submittedName>
        <fullName evidence="2">DNA binding domain-containing protein</fullName>
    </submittedName>
</protein>